<dbReference type="InterPro" id="IPR006597">
    <property type="entry name" value="Sel1-like"/>
</dbReference>
<evidence type="ECO:0000256" key="2">
    <source>
        <dbReference type="SAM" id="MobiDB-lite"/>
    </source>
</evidence>
<feature type="coiled-coil region" evidence="1">
    <location>
        <begin position="463"/>
        <end position="519"/>
    </location>
</feature>
<gene>
    <name evidence="3" type="ORF">PQU92_05975</name>
</gene>
<dbReference type="EMBL" id="JAQQKX010000003">
    <property type="protein sequence ID" value="MDC7682814.1"/>
    <property type="molecule type" value="Genomic_DNA"/>
</dbReference>
<dbReference type="Pfam" id="PF08238">
    <property type="entry name" value="Sel1"/>
    <property type="match status" value="3"/>
</dbReference>
<dbReference type="InterPro" id="IPR050767">
    <property type="entry name" value="Sel1_AlgK"/>
</dbReference>
<proteinExistence type="predicted"/>
<organism evidence="3 4">
    <name type="scientific">Asticcacaulis aquaticus</name>
    <dbReference type="NCBI Taxonomy" id="2984212"/>
    <lineage>
        <taxon>Bacteria</taxon>
        <taxon>Pseudomonadati</taxon>
        <taxon>Pseudomonadota</taxon>
        <taxon>Alphaproteobacteria</taxon>
        <taxon>Caulobacterales</taxon>
        <taxon>Caulobacteraceae</taxon>
        <taxon>Asticcacaulis</taxon>
    </lineage>
</organism>
<evidence type="ECO:0000313" key="3">
    <source>
        <dbReference type="EMBL" id="MDC7682814.1"/>
    </source>
</evidence>
<accession>A0ABT5HRY1</accession>
<evidence type="ECO:0000313" key="4">
    <source>
        <dbReference type="Proteomes" id="UP001214854"/>
    </source>
</evidence>
<protein>
    <recommendedName>
        <fullName evidence="5">Localization factor PodJL</fullName>
    </recommendedName>
</protein>
<dbReference type="PANTHER" id="PTHR11102:SF160">
    <property type="entry name" value="ERAD-ASSOCIATED E3 UBIQUITIN-PROTEIN LIGASE COMPONENT HRD3"/>
    <property type="match status" value="1"/>
</dbReference>
<comment type="caution">
    <text evidence="3">The sequence shown here is derived from an EMBL/GenBank/DDBJ whole genome shotgun (WGS) entry which is preliminary data.</text>
</comment>
<dbReference type="RefSeq" id="WP_272747294.1">
    <property type="nucleotide sequence ID" value="NZ_JAQQKX010000003.1"/>
</dbReference>
<reference evidence="3 4" key="1">
    <citation type="submission" date="2023-01" db="EMBL/GenBank/DDBJ databases">
        <title>Novel species of the genus Asticcacaulis isolated from rivers.</title>
        <authorList>
            <person name="Lu H."/>
        </authorList>
    </citation>
    <scope>NUCLEOTIDE SEQUENCE [LARGE SCALE GENOMIC DNA]</scope>
    <source>
        <strain evidence="3 4">BYS171W</strain>
    </source>
</reference>
<keyword evidence="4" id="KW-1185">Reference proteome</keyword>
<dbReference type="Gene3D" id="1.25.40.10">
    <property type="entry name" value="Tetratricopeptide repeat domain"/>
    <property type="match status" value="1"/>
</dbReference>
<feature type="compositionally biased region" description="Acidic residues" evidence="2">
    <location>
        <begin position="73"/>
        <end position="84"/>
    </location>
</feature>
<sequence>MTGGTPWSVKGIDSKAREVAKDLARRSGMTLGEWLNHTILQGEDVEAVIRRERQKAQSAGRSANRERRPVEPVYDEDDLYAEDDYAPRAARPAPRSEPRYDSRASRPAPYSLAAQRDARRPVSEAYYDEPWPARESAELGRVTRVLESLGTRIESSETRSASAVRGVSQAVEALLNRLERSESAIAETLAESEGRLEERLGERFSGQTRHVLDTVSSASERLSQAEDEQAALAERLYNAERVVDAQAERLEGLSGHLREERERVARLEAELKASPVKDTVEAVEGALGKLANQLYENDARARDTVKDIRGDMVNLSHRLAQMEMKDHDAAAQQMVDRVVSQLSKRLEAAEAQTATAIRTLEQAFASLDARLLRSEERGDVTDPESVHSLTRLTADLTRRVEESRYDVMRALETATRQNLDQTVSLLNTRLGEAEARSARAIETLGQDVLKIADNLNRRMTGVVQSSEDAAERASAEVRRLSETLDERFETADQSHARALERLSGEIARISERLTQKVAETERRTTQVLQGVGEELDTRHQRVNSDIADRIRQSEERTQKLLDEARSKIDSRIGQVQTQTLLQEAARPSLRKAVAEDMPNPFEGSAFAPATTELQQKPFAAFEHGFDEAVDAPAPVVTPEPVARPAAKAPVAEDDDIDLTGRLLSSALDFGDDPFAETPAPETRKTAEPDAFNAGHKPDIDPFGDDDDFDGGAAELAMQAPLTPRPASRNDALNDPFADLADDLDPFADVDASRKVSPAPKASTNDVFDAPFDEPADRPAYEDGGVSMSTRDALAAARAAVRASVEGTGTDKKPLGGLKLGLSRTKDTKPAKEKPSKEKGKTLLNAFKASSVAVVLTAGVVGGYMLVRDGGAEKPATAAPVLATAVATAPTAQDLTRMKAMYEAASIALKANDPKGVEALRTVADMGYPQAQFDLSVLYDKGTEGLIAADKAQARRWVERAAQGGIPEAMYNLGRMYYNGEGGPQDLPGAMFWLRKAAERGEAESQYGLGIMYMQGIGAPMNLTEAYKWLSIAAAGGDGESAETLKGLRGQMSPEQIASAETQAKAFKPIGQSAPTSVAAK</sequence>
<feature type="coiled-coil region" evidence="1">
    <location>
        <begin position="215"/>
        <end position="270"/>
    </location>
</feature>
<evidence type="ECO:0008006" key="5">
    <source>
        <dbReference type="Google" id="ProtNLM"/>
    </source>
</evidence>
<feature type="region of interest" description="Disordered" evidence="2">
    <location>
        <begin position="667"/>
        <end position="736"/>
    </location>
</feature>
<dbReference type="PANTHER" id="PTHR11102">
    <property type="entry name" value="SEL-1-LIKE PROTEIN"/>
    <property type="match status" value="1"/>
</dbReference>
<dbReference type="Proteomes" id="UP001214854">
    <property type="component" value="Unassembled WGS sequence"/>
</dbReference>
<dbReference type="InterPro" id="IPR011990">
    <property type="entry name" value="TPR-like_helical_dom_sf"/>
</dbReference>
<feature type="compositionally biased region" description="Basic and acidic residues" evidence="2">
    <location>
        <begin position="94"/>
        <end position="104"/>
    </location>
</feature>
<name>A0ABT5HRY1_9CAUL</name>
<dbReference type="SUPFAM" id="SSF81901">
    <property type="entry name" value="HCP-like"/>
    <property type="match status" value="1"/>
</dbReference>
<feature type="region of interest" description="Disordered" evidence="2">
    <location>
        <begin position="51"/>
        <end position="121"/>
    </location>
</feature>
<feature type="compositionally biased region" description="Basic and acidic residues" evidence="2">
    <location>
        <begin position="823"/>
        <end position="838"/>
    </location>
</feature>
<keyword evidence="1" id="KW-0175">Coiled coil</keyword>
<dbReference type="SMART" id="SM00671">
    <property type="entry name" value="SEL1"/>
    <property type="match status" value="3"/>
</dbReference>
<evidence type="ECO:0000256" key="1">
    <source>
        <dbReference type="SAM" id="Coils"/>
    </source>
</evidence>
<feature type="region of interest" description="Disordered" evidence="2">
    <location>
        <begin position="802"/>
        <end position="838"/>
    </location>
</feature>
<feature type="region of interest" description="Disordered" evidence="2">
    <location>
        <begin position="753"/>
        <end position="774"/>
    </location>
</feature>